<feature type="transmembrane region" description="Helical" evidence="7">
    <location>
        <begin position="41"/>
        <end position="65"/>
    </location>
</feature>
<evidence type="ECO:0000313" key="10">
    <source>
        <dbReference type="Proteomes" id="UP000633619"/>
    </source>
</evidence>
<keyword evidence="10" id="KW-1185">Reference proteome</keyword>
<dbReference type="EMBL" id="JAECVW010000001">
    <property type="protein sequence ID" value="MBH8593959.1"/>
    <property type="molecule type" value="Genomic_DNA"/>
</dbReference>
<keyword evidence="5 7" id="KW-1133">Transmembrane helix</keyword>
<feature type="transmembrane region" description="Helical" evidence="7">
    <location>
        <begin position="276"/>
        <end position="294"/>
    </location>
</feature>
<accession>A0A8I1A369</accession>
<comment type="caution">
    <text evidence="9">The sequence shown here is derived from an EMBL/GenBank/DDBJ whole genome shotgun (WGS) entry which is preliminary data.</text>
</comment>
<evidence type="ECO:0000256" key="7">
    <source>
        <dbReference type="SAM" id="Phobius"/>
    </source>
</evidence>
<dbReference type="GO" id="GO:0005886">
    <property type="term" value="C:plasma membrane"/>
    <property type="evidence" value="ECO:0007669"/>
    <property type="project" value="UniProtKB-SubCell"/>
</dbReference>
<feature type="transmembrane region" description="Helical" evidence="7">
    <location>
        <begin position="221"/>
        <end position="243"/>
    </location>
</feature>
<evidence type="ECO:0000256" key="6">
    <source>
        <dbReference type="ARBA" id="ARBA00023136"/>
    </source>
</evidence>
<keyword evidence="3" id="KW-1003">Cell membrane</keyword>
<feature type="transmembrane region" description="Helical" evidence="7">
    <location>
        <begin position="249"/>
        <end position="269"/>
    </location>
</feature>
<keyword evidence="9" id="KW-0808">Transferase</keyword>
<feature type="transmembrane region" description="Helical" evidence="7">
    <location>
        <begin position="85"/>
        <end position="105"/>
    </location>
</feature>
<evidence type="ECO:0000256" key="4">
    <source>
        <dbReference type="ARBA" id="ARBA00022692"/>
    </source>
</evidence>
<sequence length="344" mass="40354">MKKRIEEADYMKGVAILAVILIHVTAFSMRSFHQLTDGGVFFVINQLGRFCVPVFFMISGLFLFYRYYDNEPFPVKSFFKKRTMYILIPYLIWSVIYLIYGKMVHPETAPGPGIKSIEAIFTGGAYYHLYFLVVMVQFYVLLPVLIWAFRKFGGITVVAFSLLVNVIAGSMTWWEVVDKLPWLESYYQNAMYYFPVWLFYFCLGGWIGRHADRLFQYVKKIPFPATVLFYLASAVAMMIEGFVRKHTGFFNYSVFAYSICTLMLLYQMFCKWKFSWLYTLGKYSFGLYLIHPMLLNLWSQISSKLFPAASWTEFFIMLFVVTLLSLGMAKLMKRLPYHYLITGK</sequence>
<evidence type="ECO:0000256" key="3">
    <source>
        <dbReference type="ARBA" id="ARBA00022475"/>
    </source>
</evidence>
<comment type="subcellular location">
    <subcellularLocation>
        <location evidence="1">Cell membrane</location>
        <topology evidence="1">Multi-pass membrane protein</topology>
    </subcellularLocation>
</comment>
<comment type="similarity">
    <text evidence="2">Belongs to the acyltransferase 3 family.</text>
</comment>
<dbReference type="AlphaFoldDB" id="A0A8I1A369"/>
<evidence type="ECO:0000256" key="2">
    <source>
        <dbReference type="ARBA" id="ARBA00007400"/>
    </source>
</evidence>
<feature type="transmembrane region" description="Helical" evidence="7">
    <location>
        <begin position="314"/>
        <end position="332"/>
    </location>
</feature>
<dbReference type="Pfam" id="PF01757">
    <property type="entry name" value="Acyl_transf_3"/>
    <property type="match status" value="1"/>
</dbReference>
<dbReference type="RefSeq" id="WP_181730990.1">
    <property type="nucleotide sequence ID" value="NZ_JACEIR010000001.1"/>
</dbReference>
<dbReference type="PANTHER" id="PTHR40074:SF2">
    <property type="entry name" value="O-ACETYLTRANSFERASE WECH"/>
    <property type="match status" value="1"/>
</dbReference>
<protein>
    <submittedName>
        <fullName evidence="9">Acyltransferase</fullName>
    </submittedName>
</protein>
<feature type="transmembrane region" description="Helical" evidence="7">
    <location>
        <begin position="12"/>
        <end position="29"/>
    </location>
</feature>
<gene>
    <name evidence="9" type="ORF">I8U20_01290</name>
</gene>
<name>A0A8I1A369_THEIN</name>
<feature type="transmembrane region" description="Helical" evidence="7">
    <location>
        <begin position="125"/>
        <end position="148"/>
    </location>
</feature>
<dbReference type="PANTHER" id="PTHR40074">
    <property type="entry name" value="O-ACETYLTRANSFERASE WECH"/>
    <property type="match status" value="1"/>
</dbReference>
<dbReference type="GO" id="GO:0009246">
    <property type="term" value="P:enterobacterial common antigen biosynthetic process"/>
    <property type="evidence" value="ECO:0007669"/>
    <property type="project" value="TreeGrafter"/>
</dbReference>
<evidence type="ECO:0000313" key="9">
    <source>
        <dbReference type="EMBL" id="MBH8593959.1"/>
    </source>
</evidence>
<organism evidence="9 10">
    <name type="scientific">Thermoactinomyces intermedius</name>
    <dbReference type="NCBI Taxonomy" id="2024"/>
    <lineage>
        <taxon>Bacteria</taxon>
        <taxon>Bacillati</taxon>
        <taxon>Bacillota</taxon>
        <taxon>Bacilli</taxon>
        <taxon>Bacillales</taxon>
        <taxon>Thermoactinomycetaceae</taxon>
        <taxon>Thermoactinomyces</taxon>
    </lineage>
</organism>
<keyword evidence="6 7" id="KW-0472">Membrane</keyword>
<evidence type="ECO:0000256" key="5">
    <source>
        <dbReference type="ARBA" id="ARBA00022989"/>
    </source>
</evidence>
<feature type="transmembrane region" description="Helical" evidence="7">
    <location>
        <begin position="155"/>
        <end position="174"/>
    </location>
</feature>
<keyword evidence="4 7" id="KW-0812">Transmembrane</keyword>
<dbReference type="GO" id="GO:0016413">
    <property type="term" value="F:O-acetyltransferase activity"/>
    <property type="evidence" value="ECO:0007669"/>
    <property type="project" value="TreeGrafter"/>
</dbReference>
<reference evidence="9 10" key="1">
    <citation type="submission" date="2020-12" db="EMBL/GenBank/DDBJ databases">
        <title>WGS of Thermoactinomyces spp.</title>
        <authorList>
            <person name="Cheng K."/>
        </authorList>
    </citation>
    <scope>NUCLEOTIDE SEQUENCE [LARGE SCALE GENOMIC DNA]</scope>
    <source>
        <strain evidence="10">CICC 10671\DSM 43846</strain>
    </source>
</reference>
<feature type="domain" description="Acyltransferase 3" evidence="8">
    <location>
        <begin position="7"/>
        <end position="328"/>
    </location>
</feature>
<evidence type="ECO:0000259" key="8">
    <source>
        <dbReference type="Pfam" id="PF01757"/>
    </source>
</evidence>
<dbReference type="InterPro" id="IPR002656">
    <property type="entry name" value="Acyl_transf_3_dom"/>
</dbReference>
<feature type="transmembrane region" description="Helical" evidence="7">
    <location>
        <begin position="190"/>
        <end position="209"/>
    </location>
</feature>
<dbReference type="Proteomes" id="UP000633619">
    <property type="component" value="Unassembled WGS sequence"/>
</dbReference>
<proteinExistence type="inferred from homology"/>
<evidence type="ECO:0000256" key="1">
    <source>
        <dbReference type="ARBA" id="ARBA00004651"/>
    </source>
</evidence>
<keyword evidence="9" id="KW-0012">Acyltransferase</keyword>